<sequence>MAGKHNVDVKKVGSVNSGSMTPYCSCGWTGSTWSNKHPNQFQCVTDEMKAHTDSFKKPKSNDERPVISFDNVLKQRKIEGKSFVLIQPSSANVEVISALKKLLPNEKQDCVVLVDLTQENL</sequence>
<dbReference type="Proteomes" id="UP000076661">
    <property type="component" value="Unassembled WGS sequence"/>
</dbReference>
<name>A0A167KV85_9GAMM</name>
<reference evidence="1 2" key="1">
    <citation type="submission" date="2013-07" db="EMBL/GenBank/DDBJ databases">
        <title>Comparative Genomic and Metabolomic Analysis of Twelve Strains of Pseudoalteromonas luteoviolacea.</title>
        <authorList>
            <person name="Vynne N.G."/>
            <person name="Mansson M."/>
            <person name="Gram L."/>
        </authorList>
    </citation>
    <scope>NUCLEOTIDE SEQUENCE [LARGE SCALE GENOMIC DNA]</scope>
    <source>
        <strain evidence="1 2">S4060-1</strain>
    </source>
</reference>
<proteinExistence type="predicted"/>
<dbReference type="PATRIC" id="fig|1365257.3.peg.3741"/>
<protein>
    <submittedName>
        <fullName evidence="1">Uncharacterized protein</fullName>
    </submittedName>
</protein>
<dbReference type="EMBL" id="AUXX01000034">
    <property type="protein sequence ID" value="KZN63335.1"/>
    <property type="molecule type" value="Genomic_DNA"/>
</dbReference>
<dbReference type="RefSeq" id="WP_063382118.1">
    <property type="nucleotide sequence ID" value="NZ_AUXX01000034.1"/>
</dbReference>
<accession>A0A167KV85</accession>
<dbReference type="AlphaFoldDB" id="A0A167KV85"/>
<evidence type="ECO:0000313" key="2">
    <source>
        <dbReference type="Proteomes" id="UP000076661"/>
    </source>
</evidence>
<organism evidence="1 2">
    <name type="scientific">Pseudoalteromonas luteoviolacea S4060-1</name>
    <dbReference type="NCBI Taxonomy" id="1365257"/>
    <lineage>
        <taxon>Bacteria</taxon>
        <taxon>Pseudomonadati</taxon>
        <taxon>Pseudomonadota</taxon>
        <taxon>Gammaproteobacteria</taxon>
        <taxon>Alteromonadales</taxon>
        <taxon>Pseudoalteromonadaceae</taxon>
        <taxon>Pseudoalteromonas</taxon>
    </lineage>
</organism>
<comment type="caution">
    <text evidence="1">The sequence shown here is derived from an EMBL/GenBank/DDBJ whole genome shotgun (WGS) entry which is preliminary data.</text>
</comment>
<evidence type="ECO:0000313" key="1">
    <source>
        <dbReference type="EMBL" id="KZN63335.1"/>
    </source>
</evidence>
<gene>
    <name evidence="1" type="ORF">N478_03535</name>
</gene>